<dbReference type="AlphaFoldDB" id="A0A286BZW0"/>
<organism evidence="1 2">
    <name type="scientific">Candidatus Pantoea floridensis</name>
    <dbReference type="NCBI Taxonomy" id="1938870"/>
    <lineage>
        <taxon>Bacteria</taxon>
        <taxon>Pseudomonadati</taxon>
        <taxon>Pseudomonadota</taxon>
        <taxon>Gammaproteobacteria</taxon>
        <taxon>Enterobacterales</taxon>
        <taxon>Erwiniaceae</taxon>
        <taxon>Pantoea</taxon>
    </lineage>
</organism>
<keyword evidence="2" id="KW-1185">Reference proteome</keyword>
<accession>A0A286BZW0</accession>
<dbReference type="EMBL" id="OCMY01000001">
    <property type="protein sequence ID" value="SOD39686.1"/>
    <property type="molecule type" value="Genomic_DNA"/>
</dbReference>
<protein>
    <submittedName>
        <fullName evidence="1">Uncharacterized protein</fullName>
    </submittedName>
</protein>
<gene>
    <name evidence="1" type="ORF">SAMN06273570_4140</name>
</gene>
<name>A0A286BZW0_9GAMM</name>
<dbReference type="Proteomes" id="UP000219271">
    <property type="component" value="Unassembled WGS sequence"/>
</dbReference>
<evidence type="ECO:0000313" key="2">
    <source>
        <dbReference type="Proteomes" id="UP000219271"/>
    </source>
</evidence>
<evidence type="ECO:0000313" key="1">
    <source>
        <dbReference type="EMBL" id="SOD39686.1"/>
    </source>
</evidence>
<proteinExistence type="predicted"/>
<dbReference type="RefSeq" id="WP_097097464.1">
    <property type="nucleotide sequence ID" value="NZ_OCMY01000001.1"/>
</dbReference>
<sequence length="217" mass="24857">MKNLKIGGCAVVVALVVGYQWYVQANPIPQDEPVMSQREEVIDKLSHLSTTLPVKQVRKIETNEKNWHYHFEHDDLRQTTTEFGNNSSLNKHVFSFPYNKGAWLNIATTSKPIKDVKAYKPRSSINRVFLTTTDGQFLCEYDGCYASVSFDGGKVERFRVSTLVGSANNIMEVIDGQRFMREVKRHKSAIIEVDYFQNGSQQFRFNLNDGVKIMYSS</sequence>
<reference evidence="2" key="1">
    <citation type="submission" date="2017-09" db="EMBL/GenBank/DDBJ databases">
        <authorList>
            <person name="Varghese N."/>
            <person name="Submissions S."/>
        </authorList>
    </citation>
    <scope>NUCLEOTIDE SEQUENCE [LARGE SCALE GENOMIC DNA]</scope>
    <source>
        <strain evidence="2">JKS000234</strain>
    </source>
</reference>
<dbReference type="OrthoDB" id="6693450at2"/>